<sequence length="406" mass="44109">MIELDDLLMQLWPQAQQYKPAIETLPLQQVYGRVLADSQHSAIQVPQHDNSGMDGYAVRCADFLQGMVFPVSQRIPAGKTPQPLEPGTVARIFTGAPIPPGADAIVMQEDTVLLDDGRVHFNHLPKLNAWIRRAGEDIARGQVVVEMGATLNAVRVALLASIGIAEVPVYRPLRAGVMVTGSELKNPGSSLEPGQIYNSNEFVWLGLLKQMGCEVRSVGIVPDNLRATVEALKSLSDCDLVISSGGVSVGEEDHVKPAVEQVGELQAWKIAMKPGKPMAFGKIDRAGQSPCWFFGLPGNPVSSALAFQLVVKPFVDLLSGQSLPTADWRSRMVQVTAQFEWLRPDTRRDEFLRVRVESGMATLFANQSSGVLTSLDQSTGVVRLKAGQTVTPGDALPYVSYQELMK</sequence>
<dbReference type="Gene3D" id="3.40.980.10">
    <property type="entry name" value="MoaB/Mog-like domain"/>
    <property type="match status" value="1"/>
</dbReference>
<dbReference type="SUPFAM" id="SSF63867">
    <property type="entry name" value="MoeA C-terminal domain-like"/>
    <property type="match status" value="1"/>
</dbReference>
<comment type="catalytic activity">
    <reaction evidence="5">
        <text>adenylyl-molybdopterin + molybdate = Mo-molybdopterin + AMP + H(+)</text>
        <dbReference type="Rhea" id="RHEA:35047"/>
        <dbReference type="ChEBI" id="CHEBI:15378"/>
        <dbReference type="ChEBI" id="CHEBI:36264"/>
        <dbReference type="ChEBI" id="CHEBI:62727"/>
        <dbReference type="ChEBI" id="CHEBI:71302"/>
        <dbReference type="ChEBI" id="CHEBI:456215"/>
        <dbReference type="EC" id="2.10.1.1"/>
    </reaction>
</comment>
<keyword evidence="6" id="KW-0500">Molybdenum</keyword>
<dbReference type="EC" id="2.10.1.1" evidence="6"/>
<feature type="domain" description="MoaB/Mog" evidence="7">
    <location>
        <begin position="176"/>
        <end position="317"/>
    </location>
</feature>
<dbReference type="SUPFAM" id="SSF53218">
    <property type="entry name" value="Molybdenum cofactor biosynthesis proteins"/>
    <property type="match status" value="1"/>
</dbReference>
<dbReference type="PANTHER" id="PTHR10192:SF5">
    <property type="entry name" value="GEPHYRIN"/>
    <property type="match status" value="1"/>
</dbReference>
<evidence type="ECO:0000313" key="9">
    <source>
        <dbReference type="Proteomes" id="UP001204142"/>
    </source>
</evidence>
<dbReference type="RefSeq" id="WP_256764949.1">
    <property type="nucleotide sequence ID" value="NZ_JANIGO010000004.1"/>
</dbReference>
<dbReference type="NCBIfam" id="TIGR00177">
    <property type="entry name" value="molyb_syn"/>
    <property type="match status" value="1"/>
</dbReference>
<dbReference type="Gene3D" id="2.170.190.11">
    <property type="entry name" value="Molybdopterin biosynthesis moea protein, domain 3"/>
    <property type="match status" value="1"/>
</dbReference>
<dbReference type="Gene3D" id="3.90.105.10">
    <property type="entry name" value="Molybdopterin biosynthesis moea protein, domain 2"/>
    <property type="match status" value="1"/>
</dbReference>
<dbReference type="CDD" id="cd00887">
    <property type="entry name" value="MoeA"/>
    <property type="match status" value="1"/>
</dbReference>
<gene>
    <name evidence="8" type="ORF">NQT62_11960</name>
</gene>
<dbReference type="Pfam" id="PF03453">
    <property type="entry name" value="MoeA_N"/>
    <property type="match status" value="1"/>
</dbReference>
<dbReference type="PANTHER" id="PTHR10192">
    <property type="entry name" value="MOLYBDOPTERIN BIOSYNTHESIS PROTEIN"/>
    <property type="match status" value="1"/>
</dbReference>
<comment type="cofactor">
    <cofactor evidence="6">
        <name>Mg(2+)</name>
        <dbReference type="ChEBI" id="CHEBI:18420"/>
    </cofactor>
</comment>
<dbReference type="NCBIfam" id="NF045515">
    <property type="entry name" value="Glp_gephyrin"/>
    <property type="match status" value="1"/>
</dbReference>
<keyword evidence="9" id="KW-1185">Reference proteome</keyword>
<name>A0ABT1WI24_9BURK</name>
<protein>
    <recommendedName>
        <fullName evidence="6">Molybdopterin molybdenumtransferase</fullName>
        <ecNumber evidence="6">2.10.1.1</ecNumber>
    </recommendedName>
</protein>
<dbReference type="SMART" id="SM00852">
    <property type="entry name" value="MoCF_biosynth"/>
    <property type="match status" value="1"/>
</dbReference>
<keyword evidence="6" id="KW-0479">Metal-binding</keyword>
<dbReference type="Pfam" id="PF00994">
    <property type="entry name" value="MoCF_biosynth"/>
    <property type="match status" value="1"/>
</dbReference>
<proteinExistence type="inferred from homology"/>
<organism evidence="8 9">
    <name type="scientific">Limnobacter humi</name>
    <dbReference type="NCBI Taxonomy" id="1778671"/>
    <lineage>
        <taxon>Bacteria</taxon>
        <taxon>Pseudomonadati</taxon>
        <taxon>Pseudomonadota</taxon>
        <taxon>Betaproteobacteria</taxon>
        <taxon>Burkholderiales</taxon>
        <taxon>Burkholderiaceae</taxon>
        <taxon>Limnobacter</taxon>
    </lineage>
</organism>
<dbReference type="InterPro" id="IPR036688">
    <property type="entry name" value="MoeA_C_domain_IV_sf"/>
</dbReference>
<dbReference type="Pfam" id="PF03454">
    <property type="entry name" value="MoeA_C"/>
    <property type="match status" value="1"/>
</dbReference>
<keyword evidence="4 6" id="KW-0501">Molybdenum cofactor biosynthesis</keyword>
<comment type="similarity">
    <text evidence="3 6">Belongs to the MoeA family.</text>
</comment>
<comment type="pathway">
    <text evidence="2 6">Cofactor biosynthesis; molybdopterin biosynthesis.</text>
</comment>
<accession>A0ABT1WI24</accession>
<dbReference type="PROSITE" id="PS01079">
    <property type="entry name" value="MOCF_BIOSYNTHESIS_2"/>
    <property type="match status" value="1"/>
</dbReference>
<dbReference type="EMBL" id="JANIGO010000004">
    <property type="protein sequence ID" value="MCQ8897148.1"/>
    <property type="molecule type" value="Genomic_DNA"/>
</dbReference>
<dbReference type="Proteomes" id="UP001204142">
    <property type="component" value="Unassembled WGS sequence"/>
</dbReference>
<dbReference type="InterPro" id="IPR008284">
    <property type="entry name" value="MoCF_biosynth_CS"/>
</dbReference>
<dbReference type="InterPro" id="IPR038987">
    <property type="entry name" value="MoeA-like"/>
</dbReference>
<dbReference type="InterPro" id="IPR036425">
    <property type="entry name" value="MoaB/Mog-like_dom_sf"/>
</dbReference>
<keyword evidence="6" id="KW-0460">Magnesium</keyword>
<evidence type="ECO:0000259" key="7">
    <source>
        <dbReference type="SMART" id="SM00852"/>
    </source>
</evidence>
<keyword evidence="6" id="KW-0808">Transferase</keyword>
<comment type="function">
    <text evidence="1 6">Catalyzes the insertion of molybdate into adenylated molybdopterin with the concomitant release of AMP.</text>
</comment>
<dbReference type="InterPro" id="IPR005110">
    <property type="entry name" value="MoeA_linker/N"/>
</dbReference>
<dbReference type="Gene3D" id="2.40.340.10">
    <property type="entry name" value="MoeA, C-terminal, domain IV"/>
    <property type="match status" value="1"/>
</dbReference>
<evidence type="ECO:0000256" key="5">
    <source>
        <dbReference type="ARBA" id="ARBA00047317"/>
    </source>
</evidence>
<evidence type="ECO:0000256" key="2">
    <source>
        <dbReference type="ARBA" id="ARBA00005046"/>
    </source>
</evidence>
<evidence type="ECO:0000256" key="1">
    <source>
        <dbReference type="ARBA" id="ARBA00002901"/>
    </source>
</evidence>
<dbReference type="SUPFAM" id="SSF63882">
    <property type="entry name" value="MoeA N-terminal region -like"/>
    <property type="match status" value="1"/>
</dbReference>
<evidence type="ECO:0000256" key="4">
    <source>
        <dbReference type="ARBA" id="ARBA00023150"/>
    </source>
</evidence>
<evidence type="ECO:0000256" key="3">
    <source>
        <dbReference type="ARBA" id="ARBA00010763"/>
    </source>
</evidence>
<dbReference type="InterPro" id="IPR001453">
    <property type="entry name" value="MoaB/Mog_dom"/>
</dbReference>
<dbReference type="InterPro" id="IPR005111">
    <property type="entry name" value="MoeA_C_domain_IV"/>
</dbReference>
<reference evidence="8 9" key="1">
    <citation type="submission" date="2022-07" db="EMBL/GenBank/DDBJ databases">
        <authorList>
            <person name="Xamxidin M."/>
            <person name="Wu M."/>
        </authorList>
    </citation>
    <scope>NUCLEOTIDE SEQUENCE [LARGE SCALE GENOMIC DNA]</scope>
    <source>
        <strain evidence="8 9">NBRC 111650</strain>
    </source>
</reference>
<evidence type="ECO:0000256" key="6">
    <source>
        <dbReference type="RuleBase" id="RU365090"/>
    </source>
</evidence>
<dbReference type="InterPro" id="IPR036135">
    <property type="entry name" value="MoeA_linker/N_sf"/>
</dbReference>
<evidence type="ECO:0000313" key="8">
    <source>
        <dbReference type="EMBL" id="MCQ8897148.1"/>
    </source>
</evidence>
<comment type="caution">
    <text evidence="8">The sequence shown here is derived from an EMBL/GenBank/DDBJ whole genome shotgun (WGS) entry which is preliminary data.</text>
</comment>